<feature type="transmembrane region" description="Helical" evidence="2">
    <location>
        <begin position="293"/>
        <end position="312"/>
    </location>
</feature>
<feature type="region of interest" description="Disordered" evidence="1">
    <location>
        <begin position="80"/>
        <end position="162"/>
    </location>
</feature>
<dbReference type="AlphaFoldDB" id="A0AAN6Y9E3"/>
<gene>
    <name evidence="3" type="ORF">QBC37DRAFT_146969</name>
</gene>
<name>A0AAN6Y9E3_9PEZI</name>
<organism evidence="3 4">
    <name type="scientific">Rhypophila decipiens</name>
    <dbReference type="NCBI Taxonomy" id="261697"/>
    <lineage>
        <taxon>Eukaryota</taxon>
        <taxon>Fungi</taxon>
        <taxon>Dikarya</taxon>
        <taxon>Ascomycota</taxon>
        <taxon>Pezizomycotina</taxon>
        <taxon>Sordariomycetes</taxon>
        <taxon>Sordariomycetidae</taxon>
        <taxon>Sordariales</taxon>
        <taxon>Naviculisporaceae</taxon>
        <taxon>Rhypophila</taxon>
    </lineage>
</organism>
<evidence type="ECO:0000313" key="4">
    <source>
        <dbReference type="Proteomes" id="UP001301769"/>
    </source>
</evidence>
<evidence type="ECO:0000256" key="1">
    <source>
        <dbReference type="SAM" id="MobiDB-lite"/>
    </source>
</evidence>
<evidence type="ECO:0000313" key="3">
    <source>
        <dbReference type="EMBL" id="KAK4214586.1"/>
    </source>
</evidence>
<feature type="region of interest" description="Disordered" evidence="1">
    <location>
        <begin position="428"/>
        <end position="518"/>
    </location>
</feature>
<keyword evidence="2" id="KW-0472">Membrane</keyword>
<comment type="caution">
    <text evidence="3">The sequence shown here is derived from an EMBL/GenBank/DDBJ whole genome shotgun (WGS) entry which is preliminary data.</text>
</comment>
<evidence type="ECO:0000256" key="2">
    <source>
        <dbReference type="SAM" id="Phobius"/>
    </source>
</evidence>
<reference evidence="3" key="2">
    <citation type="submission" date="2023-05" db="EMBL/GenBank/DDBJ databases">
        <authorList>
            <consortium name="Lawrence Berkeley National Laboratory"/>
            <person name="Steindorff A."/>
            <person name="Hensen N."/>
            <person name="Bonometti L."/>
            <person name="Westerberg I."/>
            <person name="Brannstrom I.O."/>
            <person name="Guillou S."/>
            <person name="Cros-Aarteil S."/>
            <person name="Calhoun S."/>
            <person name="Haridas S."/>
            <person name="Kuo A."/>
            <person name="Mondo S."/>
            <person name="Pangilinan J."/>
            <person name="Riley R."/>
            <person name="Labutti K."/>
            <person name="Andreopoulos B."/>
            <person name="Lipzen A."/>
            <person name="Chen C."/>
            <person name="Yanf M."/>
            <person name="Daum C."/>
            <person name="Ng V."/>
            <person name="Clum A."/>
            <person name="Ohm R."/>
            <person name="Martin F."/>
            <person name="Silar P."/>
            <person name="Natvig D."/>
            <person name="Lalanne C."/>
            <person name="Gautier V."/>
            <person name="Ament-Velasquez S.L."/>
            <person name="Kruys A."/>
            <person name="Hutchinson M.I."/>
            <person name="Powell A.J."/>
            <person name="Barry K."/>
            <person name="Miller A.N."/>
            <person name="Grigoriev I.V."/>
            <person name="Debuchy R."/>
            <person name="Gladieux P."/>
            <person name="Thoren M.H."/>
            <person name="Johannesson H."/>
        </authorList>
    </citation>
    <scope>NUCLEOTIDE SEQUENCE</scope>
    <source>
        <strain evidence="3">PSN293</strain>
    </source>
</reference>
<feature type="compositionally biased region" description="Basic and acidic residues" evidence="1">
    <location>
        <begin position="234"/>
        <end position="253"/>
    </location>
</feature>
<reference evidence="3" key="1">
    <citation type="journal article" date="2023" name="Mol. Phylogenet. Evol.">
        <title>Genome-scale phylogeny and comparative genomics of the fungal order Sordariales.</title>
        <authorList>
            <person name="Hensen N."/>
            <person name="Bonometti L."/>
            <person name="Westerberg I."/>
            <person name="Brannstrom I.O."/>
            <person name="Guillou S."/>
            <person name="Cros-Aarteil S."/>
            <person name="Calhoun S."/>
            <person name="Haridas S."/>
            <person name="Kuo A."/>
            <person name="Mondo S."/>
            <person name="Pangilinan J."/>
            <person name="Riley R."/>
            <person name="LaButti K."/>
            <person name="Andreopoulos B."/>
            <person name="Lipzen A."/>
            <person name="Chen C."/>
            <person name="Yan M."/>
            <person name="Daum C."/>
            <person name="Ng V."/>
            <person name="Clum A."/>
            <person name="Steindorff A."/>
            <person name="Ohm R.A."/>
            <person name="Martin F."/>
            <person name="Silar P."/>
            <person name="Natvig D.O."/>
            <person name="Lalanne C."/>
            <person name="Gautier V."/>
            <person name="Ament-Velasquez S.L."/>
            <person name="Kruys A."/>
            <person name="Hutchinson M.I."/>
            <person name="Powell A.J."/>
            <person name="Barry K."/>
            <person name="Miller A.N."/>
            <person name="Grigoriev I.V."/>
            <person name="Debuchy R."/>
            <person name="Gladieux P."/>
            <person name="Hiltunen Thoren M."/>
            <person name="Johannesson H."/>
        </authorList>
    </citation>
    <scope>NUCLEOTIDE SEQUENCE</scope>
    <source>
        <strain evidence="3">PSN293</strain>
    </source>
</reference>
<feature type="compositionally biased region" description="Polar residues" evidence="1">
    <location>
        <begin position="137"/>
        <end position="148"/>
    </location>
</feature>
<keyword evidence="2" id="KW-1133">Transmembrane helix</keyword>
<feature type="compositionally biased region" description="Polar residues" evidence="1">
    <location>
        <begin position="80"/>
        <end position="96"/>
    </location>
</feature>
<feature type="region of interest" description="Disordered" evidence="1">
    <location>
        <begin position="355"/>
        <end position="378"/>
    </location>
</feature>
<accession>A0AAN6Y9E3</accession>
<feature type="transmembrane region" description="Helical" evidence="2">
    <location>
        <begin position="324"/>
        <end position="344"/>
    </location>
</feature>
<feature type="compositionally biased region" description="Basic and acidic residues" evidence="1">
    <location>
        <begin position="210"/>
        <end position="227"/>
    </location>
</feature>
<feature type="region of interest" description="Disordered" evidence="1">
    <location>
        <begin position="175"/>
        <end position="271"/>
    </location>
</feature>
<keyword evidence="4" id="KW-1185">Reference proteome</keyword>
<proteinExistence type="predicted"/>
<feature type="compositionally biased region" description="Low complexity" evidence="1">
    <location>
        <begin position="432"/>
        <end position="461"/>
    </location>
</feature>
<dbReference type="EMBL" id="MU858091">
    <property type="protein sequence ID" value="KAK4214586.1"/>
    <property type="molecule type" value="Genomic_DNA"/>
</dbReference>
<protein>
    <submittedName>
        <fullName evidence="3">Uncharacterized protein</fullName>
    </submittedName>
</protein>
<dbReference type="Proteomes" id="UP001301769">
    <property type="component" value="Unassembled WGS sequence"/>
</dbReference>
<keyword evidence="2" id="KW-0812">Transmembrane</keyword>
<feature type="region of interest" description="Disordered" evidence="1">
    <location>
        <begin position="1"/>
        <end position="67"/>
    </location>
</feature>
<sequence>MDRFNFFSRNNRENTTAEPSIASRREERREEYDDESPLSPRVMPDIEAQRGVPEMVERPAPHASFLPRFRPAIPSWFSVASSRRQQDQVRPSSSHYSGDGLPPDTVVNGGGLESPKTPLFRIRPQDLPSTRLHLPNLTRTWTQGSNGPPTRPGTSRAGPDMADEIAVPTPAVTAAMRQVSAGTETGRERRHHRRGGSDGSRRSRRHRSNRSRDETDNSARRDDDSRSSRRQRRRDRERARENGHLDEQEQQSRERHRRHRRREREGERARRPPPKHFLFCFPWIKSRRMRTQVLRCFVSGILLAMLLTIYLVLSITKNINNSEFTVLLILIILFITIFFCHSLIRICMMVVKGGRNPEETEDSRETTQLPHFSGPGGYAIPREPIRVVLARDEEAVGIESETTKIQPPAYGLWRESVRVDPNRIYWQRNEEASSPTPEEESSASSSTDSSSSSSSNSSESSRGGQRTDTHRPPSYISEDGVNYVIEAQPRSIAPTTEVPLRSSMHPSELGRAAPPAGW</sequence>